<dbReference type="SUPFAM" id="SSF50129">
    <property type="entry name" value="GroES-like"/>
    <property type="match status" value="1"/>
</dbReference>
<evidence type="ECO:0000313" key="9">
    <source>
        <dbReference type="EMBL" id="KAK4186658.1"/>
    </source>
</evidence>
<dbReference type="InterPro" id="IPR002328">
    <property type="entry name" value="ADH_Zn_CS"/>
</dbReference>
<dbReference type="Proteomes" id="UP001302126">
    <property type="component" value="Unassembled WGS sequence"/>
</dbReference>
<feature type="compositionally biased region" description="Low complexity" evidence="7">
    <location>
        <begin position="20"/>
        <end position="46"/>
    </location>
</feature>
<gene>
    <name evidence="9" type="ORF">QBC35DRAFT_500596</name>
</gene>
<evidence type="ECO:0000256" key="1">
    <source>
        <dbReference type="ARBA" id="ARBA00001947"/>
    </source>
</evidence>
<evidence type="ECO:0000256" key="5">
    <source>
        <dbReference type="ARBA" id="ARBA00023002"/>
    </source>
</evidence>
<organism evidence="9 10">
    <name type="scientific">Podospora australis</name>
    <dbReference type="NCBI Taxonomy" id="1536484"/>
    <lineage>
        <taxon>Eukaryota</taxon>
        <taxon>Fungi</taxon>
        <taxon>Dikarya</taxon>
        <taxon>Ascomycota</taxon>
        <taxon>Pezizomycotina</taxon>
        <taxon>Sordariomycetes</taxon>
        <taxon>Sordariomycetidae</taxon>
        <taxon>Sordariales</taxon>
        <taxon>Podosporaceae</taxon>
        <taxon>Podospora</taxon>
    </lineage>
</organism>
<dbReference type="PROSITE" id="PS00059">
    <property type="entry name" value="ADH_ZINC"/>
    <property type="match status" value="1"/>
</dbReference>
<evidence type="ECO:0000259" key="8">
    <source>
        <dbReference type="SMART" id="SM00829"/>
    </source>
</evidence>
<feature type="region of interest" description="Disordered" evidence="7">
    <location>
        <begin position="20"/>
        <end position="57"/>
    </location>
</feature>
<dbReference type="PANTHER" id="PTHR42940:SF7">
    <property type="entry name" value="ALCOHOL DEHYDROGENASE-LIKE N-TERMINAL DOMAIN-CONTAINING PROTEIN"/>
    <property type="match status" value="1"/>
</dbReference>
<dbReference type="CDD" id="cd08296">
    <property type="entry name" value="CAD_like"/>
    <property type="match status" value="1"/>
</dbReference>
<dbReference type="GO" id="GO:0008270">
    <property type="term" value="F:zinc ion binding"/>
    <property type="evidence" value="ECO:0007669"/>
    <property type="project" value="InterPro"/>
</dbReference>
<proteinExistence type="inferred from homology"/>
<dbReference type="AlphaFoldDB" id="A0AAN6WS09"/>
<dbReference type="Pfam" id="PF00107">
    <property type="entry name" value="ADH_zinc_N"/>
    <property type="match status" value="1"/>
</dbReference>
<dbReference type="InterPro" id="IPR013154">
    <property type="entry name" value="ADH-like_N"/>
</dbReference>
<evidence type="ECO:0000256" key="6">
    <source>
        <dbReference type="RuleBase" id="RU361277"/>
    </source>
</evidence>
<dbReference type="EMBL" id="MU864418">
    <property type="protein sequence ID" value="KAK4186658.1"/>
    <property type="molecule type" value="Genomic_DNA"/>
</dbReference>
<evidence type="ECO:0000256" key="3">
    <source>
        <dbReference type="ARBA" id="ARBA00022723"/>
    </source>
</evidence>
<reference evidence="9" key="2">
    <citation type="submission" date="2023-05" db="EMBL/GenBank/DDBJ databases">
        <authorList>
            <consortium name="Lawrence Berkeley National Laboratory"/>
            <person name="Steindorff A."/>
            <person name="Hensen N."/>
            <person name="Bonometti L."/>
            <person name="Westerberg I."/>
            <person name="Brannstrom I.O."/>
            <person name="Guillou S."/>
            <person name="Cros-Aarteil S."/>
            <person name="Calhoun S."/>
            <person name="Haridas S."/>
            <person name="Kuo A."/>
            <person name="Mondo S."/>
            <person name="Pangilinan J."/>
            <person name="Riley R."/>
            <person name="Labutti K."/>
            <person name="Andreopoulos B."/>
            <person name="Lipzen A."/>
            <person name="Chen C."/>
            <person name="Yanf M."/>
            <person name="Daum C."/>
            <person name="Ng V."/>
            <person name="Clum A."/>
            <person name="Ohm R."/>
            <person name="Martin F."/>
            <person name="Silar P."/>
            <person name="Natvig D."/>
            <person name="Lalanne C."/>
            <person name="Gautier V."/>
            <person name="Ament-Velasquez S.L."/>
            <person name="Kruys A."/>
            <person name="Hutchinson M.I."/>
            <person name="Powell A.J."/>
            <person name="Barry K."/>
            <person name="Miller A.N."/>
            <person name="Grigoriev I.V."/>
            <person name="Debuchy R."/>
            <person name="Gladieux P."/>
            <person name="Thoren M.H."/>
            <person name="Johannesson H."/>
        </authorList>
    </citation>
    <scope>NUCLEOTIDE SEQUENCE</scope>
    <source>
        <strain evidence="9">PSN309</strain>
    </source>
</reference>
<keyword evidence="4 6" id="KW-0862">Zinc</keyword>
<comment type="similarity">
    <text evidence="2 6">Belongs to the zinc-containing alcohol dehydrogenase family.</text>
</comment>
<dbReference type="InterPro" id="IPR011032">
    <property type="entry name" value="GroES-like_sf"/>
</dbReference>
<dbReference type="InterPro" id="IPR036291">
    <property type="entry name" value="NAD(P)-bd_dom_sf"/>
</dbReference>
<dbReference type="SMART" id="SM00829">
    <property type="entry name" value="PKS_ER"/>
    <property type="match status" value="1"/>
</dbReference>
<dbReference type="PANTHER" id="PTHR42940">
    <property type="entry name" value="ALCOHOL DEHYDROGENASE 1-RELATED"/>
    <property type="match status" value="1"/>
</dbReference>
<sequence length="398" mass="42235">MTSPVSKLAKTLRSIFCLNSSTHHNNNTSPTNTSSSSSLPTTTTTTIKPVSERKGGKMSLPKTYKEAIFPEQGKDLELRDTELKLPGKKEVLVKVEACGVCFSDMFAQHNVMGGGFPICPGHEIIGRVVAVGDHVDTWKVGDRIGSGWHGGHDGTCKACKKGLNQMCDNQVINGETKAGGYAEYVLLRTEAGVPVPENVDAAKYAPILCAGMTVFNSIRNANVGVGETVAVQGLGGLGHLAIQYANKFGYRVVAISRGGADKEKQARELGAHEFIDTNTTSDPGAALKALGGAKLVVTTAPTADLIPSLITGLGPMGKLLILSVPGDITISTVAMLKYGVSVQSWPCGHAVDSEDAIAFTQLQDIDCRIEKFPLAKADEAFKRMMSGQARFRVVITMD</sequence>
<accession>A0AAN6WS09</accession>
<protein>
    <submittedName>
        <fullName evidence="9">Chaperonin 10-like protein</fullName>
    </submittedName>
</protein>
<name>A0AAN6WS09_9PEZI</name>
<evidence type="ECO:0000313" key="10">
    <source>
        <dbReference type="Proteomes" id="UP001302126"/>
    </source>
</evidence>
<dbReference type="Gene3D" id="3.40.50.720">
    <property type="entry name" value="NAD(P)-binding Rossmann-like Domain"/>
    <property type="match status" value="1"/>
</dbReference>
<keyword evidence="10" id="KW-1185">Reference proteome</keyword>
<feature type="domain" description="Enoyl reductase (ER)" evidence="8">
    <location>
        <begin position="73"/>
        <end position="395"/>
    </location>
</feature>
<dbReference type="Gene3D" id="3.90.180.10">
    <property type="entry name" value="Medium-chain alcohol dehydrogenases, catalytic domain"/>
    <property type="match status" value="1"/>
</dbReference>
<dbReference type="GO" id="GO:0005737">
    <property type="term" value="C:cytoplasm"/>
    <property type="evidence" value="ECO:0007669"/>
    <property type="project" value="TreeGrafter"/>
</dbReference>
<evidence type="ECO:0000256" key="7">
    <source>
        <dbReference type="SAM" id="MobiDB-lite"/>
    </source>
</evidence>
<dbReference type="GO" id="GO:0004022">
    <property type="term" value="F:alcohol dehydrogenase (NAD+) activity"/>
    <property type="evidence" value="ECO:0007669"/>
    <property type="project" value="TreeGrafter"/>
</dbReference>
<comment type="cofactor">
    <cofactor evidence="1 6">
        <name>Zn(2+)</name>
        <dbReference type="ChEBI" id="CHEBI:29105"/>
    </cofactor>
</comment>
<keyword evidence="3 6" id="KW-0479">Metal-binding</keyword>
<evidence type="ECO:0000256" key="2">
    <source>
        <dbReference type="ARBA" id="ARBA00008072"/>
    </source>
</evidence>
<dbReference type="InterPro" id="IPR020843">
    <property type="entry name" value="ER"/>
</dbReference>
<keyword evidence="5" id="KW-0560">Oxidoreductase</keyword>
<evidence type="ECO:0000256" key="4">
    <source>
        <dbReference type="ARBA" id="ARBA00022833"/>
    </source>
</evidence>
<comment type="caution">
    <text evidence="9">The sequence shown here is derived from an EMBL/GenBank/DDBJ whole genome shotgun (WGS) entry which is preliminary data.</text>
</comment>
<dbReference type="Pfam" id="PF08240">
    <property type="entry name" value="ADH_N"/>
    <property type="match status" value="1"/>
</dbReference>
<dbReference type="SUPFAM" id="SSF51735">
    <property type="entry name" value="NAD(P)-binding Rossmann-fold domains"/>
    <property type="match status" value="1"/>
</dbReference>
<dbReference type="InterPro" id="IPR013149">
    <property type="entry name" value="ADH-like_C"/>
</dbReference>
<reference evidence="9" key="1">
    <citation type="journal article" date="2023" name="Mol. Phylogenet. Evol.">
        <title>Genome-scale phylogeny and comparative genomics of the fungal order Sordariales.</title>
        <authorList>
            <person name="Hensen N."/>
            <person name="Bonometti L."/>
            <person name="Westerberg I."/>
            <person name="Brannstrom I.O."/>
            <person name="Guillou S."/>
            <person name="Cros-Aarteil S."/>
            <person name="Calhoun S."/>
            <person name="Haridas S."/>
            <person name="Kuo A."/>
            <person name="Mondo S."/>
            <person name="Pangilinan J."/>
            <person name="Riley R."/>
            <person name="LaButti K."/>
            <person name="Andreopoulos B."/>
            <person name="Lipzen A."/>
            <person name="Chen C."/>
            <person name="Yan M."/>
            <person name="Daum C."/>
            <person name="Ng V."/>
            <person name="Clum A."/>
            <person name="Steindorff A."/>
            <person name="Ohm R.A."/>
            <person name="Martin F."/>
            <person name="Silar P."/>
            <person name="Natvig D.O."/>
            <person name="Lalanne C."/>
            <person name="Gautier V."/>
            <person name="Ament-Velasquez S.L."/>
            <person name="Kruys A."/>
            <person name="Hutchinson M.I."/>
            <person name="Powell A.J."/>
            <person name="Barry K."/>
            <person name="Miller A.N."/>
            <person name="Grigoriev I.V."/>
            <person name="Debuchy R."/>
            <person name="Gladieux P."/>
            <person name="Hiltunen Thoren M."/>
            <person name="Johannesson H."/>
        </authorList>
    </citation>
    <scope>NUCLEOTIDE SEQUENCE</scope>
    <source>
        <strain evidence="9">PSN309</strain>
    </source>
</reference>